<feature type="region of interest" description="Disordered" evidence="1">
    <location>
        <begin position="61"/>
        <end position="89"/>
    </location>
</feature>
<dbReference type="EMBL" id="CABFOC020000035">
    <property type="protein sequence ID" value="CAH0049894.1"/>
    <property type="molecule type" value="Genomic_DNA"/>
</dbReference>
<evidence type="ECO:0000313" key="2">
    <source>
        <dbReference type="EMBL" id="CAH0049894.1"/>
    </source>
</evidence>
<feature type="compositionally biased region" description="Polar residues" evidence="1">
    <location>
        <begin position="64"/>
        <end position="78"/>
    </location>
</feature>
<feature type="compositionally biased region" description="Basic and acidic residues" evidence="1">
    <location>
        <begin position="79"/>
        <end position="89"/>
    </location>
</feature>
<accession>A0A9N9Z6D1</accession>
<protein>
    <submittedName>
        <fullName evidence="2">Uncharacterized protein</fullName>
    </submittedName>
</protein>
<dbReference type="AlphaFoldDB" id="A0A9N9Z6D1"/>
<proteinExistence type="predicted"/>
<dbReference type="Proteomes" id="UP000775872">
    <property type="component" value="Unassembled WGS sequence"/>
</dbReference>
<sequence>MSRRSSDSVSTVRAADGQSTPRSLDKPDQIIEALQQLSVQMDQVSRNISGMLKQVVDKCEASKASRNNRLASSISPRIQNDDRKRSNRERMLKDPLLPFLPLVNSTTGGEIPSFPSDLKALNELNASDILPILDALGVETTAADGTSLRERLRQAIM</sequence>
<organism evidence="2 3">
    <name type="scientific">Clonostachys solani</name>
    <dbReference type="NCBI Taxonomy" id="160281"/>
    <lineage>
        <taxon>Eukaryota</taxon>
        <taxon>Fungi</taxon>
        <taxon>Dikarya</taxon>
        <taxon>Ascomycota</taxon>
        <taxon>Pezizomycotina</taxon>
        <taxon>Sordariomycetes</taxon>
        <taxon>Hypocreomycetidae</taxon>
        <taxon>Hypocreales</taxon>
        <taxon>Bionectriaceae</taxon>
        <taxon>Clonostachys</taxon>
    </lineage>
</organism>
<reference evidence="2" key="1">
    <citation type="submission" date="2021-10" db="EMBL/GenBank/DDBJ databases">
        <authorList>
            <person name="Piombo E."/>
        </authorList>
    </citation>
    <scope>NUCLEOTIDE SEQUENCE</scope>
</reference>
<feature type="compositionally biased region" description="Low complexity" evidence="1">
    <location>
        <begin position="7"/>
        <end position="16"/>
    </location>
</feature>
<gene>
    <name evidence="2" type="ORF">CSOL1703_00001856</name>
</gene>
<dbReference type="OrthoDB" id="5144262at2759"/>
<evidence type="ECO:0000313" key="3">
    <source>
        <dbReference type="Proteomes" id="UP000775872"/>
    </source>
</evidence>
<feature type="region of interest" description="Disordered" evidence="1">
    <location>
        <begin position="1"/>
        <end position="28"/>
    </location>
</feature>
<name>A0A9N9Z6D1_9HYPO</name>
<keyword evidence="3" id="KW-1185">Reference proteome</keyword>
<comment type="caution">
    <text evidence="2">The sequence shown here is derived from an EMBL/GenBank/DDBJ whole genome shotgun (WGS) entry which is preliminary data.</text>
</comment>
<evidence type="ECO:0000256" key="1">
    <source>
        <dbReference type="SAM" id="MobiDB-lite"/>
    </source>
</evidence>